<reference evidence="1" key="1">
    <citation type="journal article" date="2022" name="Front. Genet.">
        <title>Chromosome-Scale Assembly of the Dendrobium nobile Genome Provides Insights Into the Molecular Mechanism of the Biosynthesis of the Medicinal Active Ingredient of Dendrobium.</title>
        <authorList>
            <person name="Xu Q."/>
            <person name="Niu S.-C."/>
            <person name="Li K.-L."/>
            <person name="Zheng P.-J."/>
            <person name="Zhang X.-J."/>
            <person name="Jia Y."/>
            <person name="Liu Y."/>
            <person name="Niu Y.-X."/>
            <person name="Yu L.-H."/>
            <person name="Chen D.-F."/>
            <person name="Zhang G.-Q."/>
        </authorList>
    </citation>
    <scope>NUCLEOTIDE SEQUENCE</scope>
    <source>
        <tissue evidence="1">Leaf</tissue>
    </source>
</reference>
<dbReference type="EMBL" id="JAGYWB010000006">
    <property type="protein sequence ID" value="KAI0520551.1"/>
    <property type="molecule type" value="Genomic_DNA"/>
</dbReference>
<dbReference type="InterPro" id="IPR032675">
    <property type="entry name" value="LRR_dom_sf"/>
</dbReference>
<dbReference type="Gene3D" id="3.80.10.10">
    <property type="entry name" value="Ribonuclease Inhibitor"/>
    <property type="match status" value="1"/>
</dbReference>
<proteinExistence type="predicted"/>
<comment type="caution">
    <text evidence="1">The sequence shown here is derived from an EMBL/GenBank/DDBJ whole genome shotgun (WGS) entry which is preliminary data.</text>
</comment>
<accession>A0A8T3BY56</accession>
<evidence type="ECO:0000313" key="1">
    <source>
        <dbReference type="EMBL" id="KAI0520551.1"/>
    </source>
</evidence>
<organism evidence="1 2">
    <name type="scientific">Dendrobium nobile</name>
    <name type="common">Orchid</name>
    <dbReference type="NCBI Taxonomy" id="94219"/>
    <lineage>
        <taxon>Eukaryota</taxon>
        <taxon>Viridiplantae</taxon>
        <taxon>Streptophyta</taxon>
        <taxon>Embryophyta</taxon>
        <taxon>Tracheophyta</taxon>
        <taxon>Spermatophyta</taxon>
        <taxon>Magnoliopsida</taxon>
        <taxon>Liliopsida</taxon>
        <taxon>Asparagales</taxon>
        <taxon>Orchidaceae</taxon>
        <taxon>Epidendroideae</taxon>
        <taxon>Malaxideae</taxon>
        <taxon>Dendrobiinae</taxon>
        <taxon>Dendrobium</taxon>
    </lineage>
</organism>
<dbReference type="Proteomes" id="UP000829196">
    <property type="component" value="Unassembled WGS sequence"/>
</dbReference>
<gene>
    <name evidence="1" type="ORF">KFK09_008027</name>
</gene>
<evidence type="ECO:0000313" key="2">
    <source>
        <dbReference type="Proteomes" id="UP000829196"/>
    </source>
</evidence>
<name>A0A8T3BY56_DENNO</name>
<dbReference type="AlphaFoldDB" id="A0A8T3BY56"/>
<keyword evidence="2" id="KW-1185">Reference proteome</keyword>
<dbReference type="OrthoDB" id="994806at2759"/>
<sequence length="130" mass="13989">MLSLIDVNFSNNQLSGPVPIFAPFQKSPPSSFLGNKNLCGDPLSTYFPSISDTAYENNHHKSSYKMVLAVIGSGLAIFFSLSSCDIVQQSEKESKSSDIGAEEIPVDSPLVITGNVLLIASNKLLILRVL</sequence>
<dbReference type="SMR" id="A0A8T3BY56"/>
<protein>
    <recommendedName>
        <fullName evidence="3">Non-specific serine/threonine protein kinase</fullName>
    </recommendedName>
</protein>
<evidence type="ECO:0008006" key="3">
    <source>
        <dbReference type="Google" id="ProtNLM"/>
    </source>
</evidence>